<protein>
    <submittedName>
        <fullName evidence="1">Phosphohistidine phosphatase, SixA</fullName>
    </submittedName>
</protein>
<dbReference type="AlphaFoldDB" id="Q0A7H1"/>
<reference evidence="2" key="1">
    <citation type="submission" date="2006-08" db="EMBL/GenBank/DDBJ databases">
        <title>Complete sequence of Alkalilimnicola ehrilichei MLHE-1.</title>
        <authorList>
            <person name="Copeland A."/>
            <person name="Lucas S."/>
            <person name="Lapidus A."/>
            <person name="Barry K."/>
            <person name="Detter J.C."/>
            <person name="Glavina del Rio T."/>
            <person name="Hammon N."/>
            <person name="Israni S."/>
            <person name="Dalin E."/>
            <person name="Tice H."/>
            <person name="Pitluck S."/>
            <person name="Sims D."/>
            <person name="Brettin T."/>
            <person name="Bruce D."/>
            <person name="Han C."/>
            <person name="Tapia R."/>
            <person name="Gilna P."/>
            <person name="Schmutz J."/>
            <person name="Larimer F."/>
            <person name="Land M."/>
            <person name="Hauser L."/>
            <person name="Kyrpides N."/>
            <person name="Mikhailova N."/>
            <person name="Oremland R.S."/>
            <person name="Hoeft S.E."/>
            <person name="Switzer-Blum J."/>
            <person name="Kulp T."/>
            <person name="King G."/>
            <person name="Tabita R."/>
            <person name="Witte B."/>
            <person name="Santini J.M."/>
            <person name="Basu P."/>
            <person name="Hollibaugh J.T."/>
            <person name="Xie G."/>
            <person name="Stolz J.F."/>
            <person name="Richardson P."/>
        </authorList>
    </citation>
    <scope>NUCLEOTIDE SEQUENCE [LARGE SCALE GENOMIC DNA]</scope>
    <source>
        <strain evidence="2">ATCC BAA-1101 / DSM 17681 / MLHE-1</strain>
    </source>
</reference>
<dbReference type="InterPro" id="IPR013078">
    <property type="entry name" value="His_Pase_superF_clade-1"/>
</dbReference>
<dbReference type="GO" id="GO:0101006">
    <property type="term" value="F:protein histidine phosphatase activity"/>
    <property type="evidence" value="ECO:0007669"/>
    <property type="project" value="InterPro"/>
</dbReference>
<dbReference type="SUPFAM" id="SSF53254">
    <property type="entry name" value="Phosphoglycerate mutase-like"/>
    <property type="match status" value="1"/>
</dbReference>
<dbReference type="EMBL" id="CP000453">
    <property type="protein sequence ID" value="ABI57216.1"/>
    <property type="molecule type" value="Genomic_DNA"/>
</dbReference>
<dbReference type="Pfam" id="PF00300">
    <property type="entry name" value="His_Phos_1"/>
    <property type="match status" value="1"/>
</dbReference>
<dbReference type="eggNOG" id="COG2062">
    <property type="taxonomic scope" value="Bacteria"/>
</dbReference>
<dbReference type="InterPro" id="IPR029033">
    <property type="entry name" value="His_PPase_superfam"/>
</dbReference>
<evidence type="ECO:0000313" key="2">
    <source>
        <dbReference type="Proteomes" id="UP000001962"/>
    </source>
</evidence>
<gene>
    <name evidence="1" type="ordered locus">Mlg_1872</name>
</gene>
<dbReference type="RefSeq" id="WP_011629610.1">
    <property type="nucleotide sequence ID" value="NC_008340.1"/>
</dbReference>
<dbReference type="GO" id="GO:0005737">
    <property type="term" value="C:cytoplasm"/>
    <property type="evidence" value="ECO:0007669"/>
    <property type="project" value="InterPro"/>
</dbReference>
<name>Q0A7H1_ALKEH</name>
<dbReference type="OrthoDB" id="9810154at2"/>
<proteinExistence type="predicted"/>
<evidence type="ECO:0000313" key="1">
    <source>
        <dbReference type="EMBL" id="ABI57216.1"/>
    </source>
</evidence>
<dbReference type="SMART" id="SM00855">
    <property type="entry name" value="PGAM"/>
    <property type="match status" value="1"/>
</dbReference>
<organism evidence="1 2">
    <name type="scientific">Alkalilimnicola ehrlichii (strain ATCC BAA-1101 / DSM 17681 / MLHE-1)</name>
    <dbReference type="NCBI Taxonomy" id="187272"/>
    <lineage>
        <taxon>Bacteria</taxon>
        <taxon>Pseudomonadati</taxon>
        <taxon>Pseudomonadota</taxon>
        <taxon>Gammaproteobacteria</taxon>
        <taxon>Chromatiales</taxon>
        <taxon>Ectothiorhodospiraceae</taxon>
        <taxon>Alkalilimnicola</taxon>
    </lineage>
</organism>
<dbReference type="NCBIfam" id="TIGR00249">
    <property type="entry name" value="sixA"/>
    <property type="match status" value="1"/>
</dbReference>
<dbReference type="HOGENOM" id="CLU_084603_3_1_6"/>
<dbReference type="InterPro" id="IPR004449">
    <property type="entry name" value="SixA"/>
</dbReference>
<keyword evidence="2" id="KW-1185">Reference proteome</keyword>
<sequence>MWELVLVRHAIAEDPPPDGCLPDAERALTDKGRDRMKAAARGVTRLLPEIDLLLHSPLLRARQTADILAEEGPPPVERELHEGLAPGGDPDAFLAWLVDHPGRVMAVGHEPDLGALAAYALSGQTRSFMHFKKGGMLSLVFDQPPRPGGGELQWYLPARPLRQLAKAGR</sequence>
<dbReference type="CDD" id="cd07067">
    <property type="entry name" value="HP_PGM_like"/>
    <property type="match status" value="1"/>
</dbReference>
<dbReference type="Proteomes" id="UP000001962">
    <property type="component" value="Chromosome"/>
</dbReference>
<dbReference type="Gene3D" id="3.40.50.1240">
    <property type="entry name" value="Phosphoglycerate mutase-like"/>
    <property type="match status" value="1"/>
</dbReference>
<dbReference type="KEGG" id="aeh:Mlg_1872"/>
<accession>Q0A7H1</accession>